<dbReference type="PANTHER" id="PTHR30404:SF0">
    <property type="entry name" value="N-ACETYLMURAMOYL-L-ALANINE AMIDASE AMIC"/>
    <property type="match status" value="1"/>
</dbReference>
<dbReference type="Proteomes" id="UP000199584">
    <property type="component" value="Unassembled WGS sequence"/>
</dbReference>
<dbReference type="Pfam" id="PF01520">
    <property type="entry name" value="Amidase_3"/>
    <property type="match status" value="1"/>
</dbReference>
<dbReference type="InterPro" id="IPR002508">
    <property type="entry name" value="MurNAc-LAA_cat"/>
</dbReference>
<organism evidence="3 4">
    <name type="scientific">Desulfoscipio geothermicus DSM 3669</name>
    <dbReference type="NCBI Taxonomy" id="1121426"/>
    <lineage>
        <taxon>Bacteria</taxon>
        <taxon>Bacillati</taxon>
        <taxon>Bacillota</taxon>
        <taxon>Clostridia</taxon>
        <taxon>Eubacteriales</taxon>
        <taxon>Desulfallaceae</taxon>
        <taxon>Desulfoscipio</taxon>
    </lineage>
</organism>
<dbReference type="RefSeq" id="WP_092482977.1">
    <property type="nucleotide sequence ID" value="NZ_FOYM01000011.1"/>
</dbReference>
<evidence type="ECO:0000313" key="3">
    <source>
        <dbReference type="EMBL" id="SFR05029.1"/>
    </source>
</evidence>
<dbReference type="GO" id="GO:0008745">
    <property type="term" value="F:N-acetylmuramoyl-L-alanine amidase activity"/>
    <property type="evidence" value="ECO:0007669"/>
    <property type="project" value="InterPro"/>
</dbReference>
<proteinExistence type="predicted"/>
<feature type="domain" description="MurNAc-LAA" evidence="2">
    <location>
        <begin position="123"/>
        <end position="234"/>
    </location>
</feature>
<dbReference type="SUPFAM" id="SSF53187">
    <property type="entry name" value="Zn-dependent exopeptidases"/>
    <property type="match status" value="1"/>
</dbReference>
<protein>
    <submittedName>
        <fullName evidence="3">N-acetylmuramoyl-L-alanine amidase</fullName>
    </submittedName>
</protein>
<gene>
    <name evidence="3" type="ORF">SAMN05660706_11138</name>
</gene>
<dbReference type="CDD" id="cd02696">
    <property type="entry name" value="MurNAc-LAA"/>
    <property type="match status" value="1"/>
</dbReference>
<dbReference type="SMART" id="SM00646">
    <property type="entry name" value="Ami_3"/>
    <property type="match status" value="1"/>
</dbReference>
<evidence type="ECO:0000313" key="4">
    <source>
        <dbReference type="Proteomes" id="UP000199584"/>
    </source>
</evidence>
<evidence type="ECO:0000259" key="2">
    <source>
        <dbReference type="SMART" id="SM00646"/>
    </source>
</evidence>
<name>A0A1I6DHW1_9FIRM</name>
<reference evidence="4" key="1">
    <citation type="submission" date="2016-10" db="EMBL/GenBank/DDBJ databases">
        <authorList>
            <person name="Varghese N."/>
            <person name="Submissions S."/>
        </authorList>
    </citation>
    <scope>NUCLEOTIDE SEQUENCE [LARGE SCALE GENOMIC DNA]</scope>
    <source>
        <strain evidence="4">DSM 3669</strain>
    </source>
</reference>
<keyword evidence="1" id="KW-0378">Hydrolase</keyword>
<dbReference type="InterPro" id="IPR050695">
    <property type="entry name" value="N-acetylmuramoyl_amidase_3"/>
</dbReference>
<dbReference type="GO" id="GO:0030288">
    <property type="term" value="C:outer membrane-bounded periplasmic space"/>
    <property type="evidence" value="ECO:0007669"/>
    <property type="project" value="TreeGrafter"/>
</dbReference>
<evidence type="ECO:0000256" key="1">
    <source>
        <dbReference type="ARBA" id="ARBA00022801"/>
    </source>
</evidence>
<dbReference type="Gene3D" id="3.40.630.40">
    <property type="entry name" value="Zn-dependent exopeptidases"/>
    <property type="match status" value="1"/>
</dbReference>
<dbReference type="PANTHER" id="PTHR30404">
    <property type="entry name" value="N-ACETYLMURAMOYL-L-ALANINE AMIDASE"/>
    <property type="match status" value="1"/>
</dbReference>
<dbReference type="STRING" id="39060.SAMN05660706_11138"/>
<keyword evidence="4" id="KW-1185">Reference proteome</keyword>
<dbReference type="AlphaFoldDB" id="A0A1I6DHW1"/>
<dbReference type="OrthoDB" id="9772024at2"/>
<sequence length="268" mass="29229">MIRVFRIKGRAVLFLAVLIIAGYYTAGAVAERLENRRVAALSWSVANKLIVVDPGHGGIDPGSKGPGGAIEKEITLEVARKLAHVLGQAGAVVLLTRETDVDLSDPGGGRLIDRKRQDLSRRVALANDRKADAFISVHVNSFKSGPREHGAQTFYQPGSEEGAKLAKLVQSELVRLLKNTHRKAKAVDYYTTRNAKMPAVIVEIGFISNAREEKLMCDKDYQGKLVYAIYSGIVKYFAEGSTATSGPLNQEKTLETFMRNEGKVYGAP</sequence>
<accession>A0A1I6DHW1</accession>
<dbReference type="GO" id="GO:0009253">
    <property type="term" value="P:peptidoglycan catabolic process"/>
    <property type="evidence" value="ECO:0007669"/>
    <property type="project" value="InterPro"/>
</dbReference>
<dbReference type="EMBL" id="FOYM01000011">
    <property type="protein sequence ID" value="SFR05029.1"/>
    <property type="molecule type" value="Genomic_DNA"/>
</dbReference>